<evidence type="ECO:0000313" key="4">
    <source>
        <dbReference type="Proteomes" id="UP000298493"/>
    </source>
</evidence>
<keyword evidence="2" id="KW-0472">Membrane</keyword>
<dbReference type="AlphaFoldDB" id="A0A4Z1P052"/>
<dbReference type="EMBL" id="SNSC02000022">
    <property type="protein sequence ID" value="TID14490.1"/>
    <property type="molecule type" value="Genomic_DNA"/>
</dbReference>
<keyword evidence="2" id="KW-0812">Transmembrane</keyword>
<sequence length="286" mass="31128">MQTDMEAEERGNPHLHQKARRPSVYGQSALCRKLGSVMPGRLSCGPCLVVSVIQWHCRVTKPHPFPIMELSNQMLLCSHAAVCLHVCLQVCLQVCLYACLYVCLLLVCLLVCLLATRKSACISACMASRPHALRTIKVAAGRHRGLMDVVWSAVVHCESPSDSPSDSHSECHSEATSGSGSGSGFIRARKKPGEEAFPSFSIPPVVDTSQIPLMESWIRVLHLPAALCIAAHVISRPYVAHALSRPSLHNHSKERLGNVVRLSLVEQEMAHVLPISAHISTMSVAD</sequence>
<name>A0A4Z1P052_9PEZI</name>
<evidence type="ECO:0000313" key="3">
    <source>
        <dbReference type="EMBL" id="TID14490.1"/>
    </source>
</evidence>
<reference evidence="3 4" key="1">
    <citation type="submission" date="2019-04" db="EMBL/GenBank/DDBJ databases">
        <title>High contiguity whole genome sequence and gene annotation resource for two Venturia nashicola isolates.</title>
        <authorList>
            <person name="Prokchorchik M."/>
            <person name="Won K."/>
            <person name="Lee Y."/>
            <person name="Choi E.D."/>
            <person name="Segonzac C."/>
            <person name="Sohn K.H."/>
        </authorList>
    </citation>
    <scope>NUCLEOTIDE SEQUENCE [LARGE SCALE GENOMIC DNA]</scope>
    <source>
        <strain evidence="3 4">PRI2</strain>
    </source>
</reference>
<evidence type="ECO:0000256" key="1">
    <source>
        <dbReference type="SAM" id="MobiDB-lite"/>
    </source>
</evidence>
<protein>
    <submittedName>
        <fullName evidence="3">Uncharacterized protein</fullName>
    </submittedName>
</protein>
<feature type="transmembrane region" description="Helical" evidence="2">
    <location>
        <begin position="94"/>
        <end position="116"/>
    </location>
</feature>
<proteinExistence type="predicted"/>
<gene>
    <name evidence="3" type="ORF">E6O75_ATG08636</name>
</gene>
<comment type="caution">
    <text evidence="3">The sequence shown here is derived from an EMBL/GenBank/DDBJ whole genome shotgun (WGS) entry which is preliminary data.</text>
</comment>
<evidence type="ECO:0000256" key="2">
    <source>
        <dbReference type="SAM" id="Phobius"/>
    </source>
</evidence>
<organism evidence="3 4">
    <name type="scientific">Venturia nashicola</name>
    <dbReference type="NCBI Taxonomy" id="86259"/>
    <lineage>
        <taxon>Eukaryota</taxon>
        <taxon>Fungi</taxon>
        <taxon>Dikarya</taxon>
        <taxon>Ascomycota</taxon>
        <taxon>Pezizomycotina</taxon>
        <taxon>Dothideomycetes</taxon>
        <taxon>Pleosporomycetidae</taxon>
        <taxon>Venturiales</taxon>
        <taxon>Venturiaceae</taxon>
        <taxon>Venturia</taxon>
    </lineage>
</organism>
<accession>A0A4Z1P052</accession>
<keyword evidence="2" id="KW-1133">Transmembrane helix</keyword>
<feature type="region of interest" description="Disordered" evidence="1">
    <location>
        <begin position="161"/>
        <end position="185"/>
    </location>
</feature>
<keyword evidence="4" id="KW-1185">Reference proteome</keyword>
<dbReference type="Proteomes" id="UP000298493">
    <property type="component" value="Unassembled WGS sequence"/>
</dbReference>